<dbReference type="EMBL" id="QGKW02001660">
    <property type="protein sequence ID" value="KAF2582196.1"/>
    <property type="molecule type" value="Genomic_DNA"/>
</dbReference>
<comment type="caution">
    <text evidence="1">The sequence shown here is derived from an EMBL/GenBank/DDBJ whole genome shotgun (WGS) entry which is preliminary data.</text>
</comment>
<dbReference type="Proteomes" id="UP000712281">
    <property type="component" value="Unassembled WGS sequence"/>
</dbReference>
<accession>A0A8S9JL32</accession>
<reference evidence="1" key="1">
    <citation type="submission" date="2019-12" db="EMBL/GenBank/DDBJ databases">
        <title>Genome sequencing and annotation of Brassica cretica.</title>
        <authorList>
            <person name="Studholme D.J."/>
            <person name="Sarris P.F."/>
        </authorList>
    </citation>
    <scope>NUCLEOTIDE SEQUENCE</scope>
    <source>
        <strain evidence="1">PFS-001/15</strain>
        <tissue evidence="1">Leaf</tissue>
    </source>
</reference>
<protein>
    <submittedName>
        <fullName evidence="1">Uncharacterized protein</fullName>
    </submittedName>
</protein>
<organism evidence="1 2">
    <name type="scientific">Brassica cretica</name>
    <name type="common">Mustard</name>
    <dbReference type="NCBI Taxonomy" id="69181"/>
    <lineage>
        <taxon>Eukaryota</taxon>
        <taxon>Viridiplantae</taxon>
        <taxon>Streptophyta</taxon>
        <taxon>Embryophyta</taxon>
        <taxon>Tracheophyta</taxon>
        <taxon>Spermatophyta</taxon>
        <taxon>Magnoliopsida</taxon>
        <taxon>eudicotyledons</taxon>
        <taxon>Gunneridae</taxon>
        <taxon>Pentapetalae</taxon>
        <taxon>rosids</taxon>
        <taxon>malvids</taxon>
        <taxon>Brassicales</taxon>
        <taxon>Brassicaceae</taxon>
        <taxon>Brassiceae</taxon>
        <taxon>Brassica</taxon>
    </lineage>
</organism>
<dbReference type="AlphaFoldDB" id="A0A8S9JL32"/>
<proteinExistence type="predicted"/>
<sequence>MTRCALGCTGVLDRGLAYGPGVPRQDYYRYMFGFHILPLGSWPLSSSYAVFYFCRKSLTGLEGAGMGVMTQVPGEGAVPGTGTGPGILHRGESGCLLASGRNHTLNPGEDRFPYSRPGSGTIEPLIFCRRWRSPGLLMASWRWRSLYVDVWG</sequence>
<evidence type="ECO:0000313" key="2">
    <source>
        <dbReference type="Proteomes" id="UP000712281"/>
    </source>
</evidence>
<gene>
    <name evidence="1" type="ORF">F2Q68_00005846</name>
</gene>
<name>A0A8S9JL32_BRACR</name>
<evidence type="ECO:0000313" key="1">
    <source>
        <dbReference type="EMBL" id="KAF2582196.1"/>
    </source>
</evidence>